<keyword evidence="3" id="KW-1185">Reference proteome</keyword>
<reference evidence="3" key="1">
    <citation type="submission" date="2018-02" db="EMBL/GenBank/DDBJ databases">
        <title>Genome sequencing of Solimonas sp. HR-BB.</title>
        <authorList>
            <person name="Lee Y."/>
            <person name="Jeon C.O."/>
        </authorList>
    </citation>
    <scope>NUCLEOTIDE SEQUENCE [LARGE SCALE GENOMIC DNA]</scope>
    <source>
        <strain evidence="3">HR-U</strain>
    </source>
</reference>
<sequence length="212" mass="22994">MQVQVILTGDLPEIAQAFSALSNSGIPLRPSVVAEPVPSDESEKPKGVDFEKLATKTKSERSTKSSKAVPAPAPVEDRSEDTDEMPFPAAEDFPVKEKSAVTLEHLMERVEKVGGKSPAHAKLISEALNRYKTAGGTKVSSLEDLEKADYRAFSNDVEMANIAQTIRGAIAVNPALNDAAGVMLNKHFSGYTLRTIPSDQWQKLKTLFEELV</sequence>
<dbReference type="OrthoDB" id="9901302at2"/>
<organism evidence="2 3">
    <name type="scientific">Siphonobacter curvatus</name>
    <dbReference type="NCBI Taxonomy" id="2094562"/>
    <lineage>
        <taxon>Bacteria</taxon>
        <taxon>Pseudomonadati</taxon>
        <taxon>Bacteroidota</taxon>
        <taxon>Cytophagia</taxon>
        <taxon>Cytophagales</taxon>
        <taxon>Cytophagaceae</taxon>
        <taxon>Siphonobacter</taxon>
    </lineage>
</organism>
<dbReference type="Proteomes" id="UP000239590">
    <property type="component" value="Unassembled WGS sequence"/>
</dbReference>
<evidence type="ECO:0000313" key="2">
    <source>
        <dbReference type="EMBL" id="PQA60153.1"/>
    </source>
</evidence>
<dbReference type="RefSeq" id="WP_104712118.1">
    <property type="nucleotide sequence ID" value="NZ_PTRA01000001.1"/>
</dbReference>
<comment type="caution">
    <text evidence="2">The sequence shown here is derived from an EMBL/GenBank/DDBJ whole genome shotgun (WGS) entry which is preliminary data.</text>
</comment>
<evidence type="ECO:0000256" key="1">
    <source>
        <dbReference type="SAM" id="MobiDB-lite"/>
    </source>
</evidence>
<feature type="region of interest" description="Disordered" evidence="1">
    <location>
        <begin position="25"/>
        <end position="88"/>
    </location>
</feature>
<protein>
    <submittedName>
        <fullName evidence="2">Uncharacterized protein</fullName>
    </submittedName>
</protein>
<gene>
    <name evidence="2" type="ORF">C5O19_11200</name>
</gene>
<evidence type="ECO:0000313" key="3">
    <source>
        <dbReference type="Proteomes" id="UP000239590"/>
    </source>
</evidence>
<accession>A0A2S7IR07</accession>
<dbReference type="AlphaFoldDB" id="A0A2S7IR07"/>
<name>A0A2S7IR07_9BACT</name>
<feature type="compositionally biased region" description="Basic and acidic residues" evidence="1">
    <location>
        <begin position="41"/>
        <end position="63"/>
    </location>
</feature>
<dbReference type="EMBL" id="PTRA01000001">
    <property type="protein sequence ID" value="PQA60153.1"/>
    <property type="molecule type" value="Genomic_DNA"/>
</dbReference>
<proteinExistence type="predicted"/>